<protein>
    <recommendedName>
        <fullName evidence="11">Oligopeptide transporter</fullName>
    </recommendedName>
</protein>
<keyword evidence="10" id="KW-1185">Reference proteome</keyword>
<name>A0A821HIX8_9BILA</name>
<dbReference type="InterPro" id="IPR004813">
    <property type="entry name" value="OPT"/>
</dbReference>
<evidence type="ECO:0000256" key="8">
    <source>
        <dbReference type="SAM" id="Phobius"/>
    </source>
</evidence>
<keyword evidence="6 8" id="KW-1133">Transmembrane helix</keyword>
<evidence type="ECO:0000256" key="2">
    <source>
        <dbReference type="ARBA" id="ARBA00022448"/>
    </source>
</evidence>
<feature type="transmembrane region" description="Helical" evidence="8">
    <location>
        <begin position="29"/>
        <end position="48"/>
    </location>
</feature>
<dbReference type="Pfam" id="PF03169">
    <property type="entry name" value="OPT"/>
    <property type="match status" value="1"/>
</dbReference>
<evidence type="ECO:0000256" key="6">
    <source>
        <dbReference type="ARBA" id="ARBA00022989"/>
    </source>
</evidence>
<evidence type="ECO:0008006" key="11">
    <source>
        <dbReference type="Google" id="ProtNLM"/>
    </source>
</evidence>
<evidence type="ECO:0000256" key="7">
    <source>
        <dbReference type="ARBA" id="ARBA00023136"/>
    </source>
</evidence>
<evidence type="ECO:0000256" key="4">
    <source>
        <dbReference type="ARBA" id="ARBA00022856"/>
    </source>
</evidence>
<comment type="caution">
    <text evidence="9">The sequence shown here is derived from an EMBL/GenBank/DDBJ whole genome shotgun (WGS) entry which is preliminary data.</text>
</comment>
<organism evidence="9 10">
    <name type="scientific">Rotaria socialis</name>
    <dbReference type="NCBI Taxonomy" id="392032"/>
    <lineage>
        <taxon>Eukaryota</taxon>
        <taxon>Metazoa</taxon>
        <taxon>Spiralia</taxon>
        <taxon>Gnathifera</taxon>
        <taxon>Rotifera</taxon>
        <taxon>Eurotatoria</taxon>
        <taxon>Bdelloidea</taxon>
        <taxon>Philodinida</taxon>
        <taxon>Philodinidae</taxon>
        <taxon>Rotaria</taxon>
    </lineage>
</organism>
<feature type="transmembrane region" description="Helical" evidence="8">
    <location>
        <begin position="168"/>
        <end position="184"/>
    </location>
</feature>
<keyword evidence="4" id="KW-0571">Peptide transport</keyword>
<dbReference type="Proteomes" id="UP000663873">
    <property type="component" value="Unassembled WGS sequence"/>
</dbReference>
<reference evidence="9" key="1">
    <citation type="submission" date="2021-02" db="EMBL/GenBank/DDBJ databases">
        <authorList>
            <person name="Nowell W R."/>
        </authorList>
    </citation>
    <scope>NUCLEOTIDE SEQUENCE</scope>
</reference>
<dbReference type="NCBIfam" id="TIGR00728">
    <property type="entry name" value="OPT_sfam"/>
    <property type="match status" value="1"/>
</dbReference>
<accession>A0A821HIX8</accession>
<dbReference type="AlphaFoldDB" id="A0A821HIX8"/>
<comment type="subcellular location">
    <subcellularLocation>
        <location evidence="1">Membrane</location>
        <topology evidence="1">Multi-pass membrane protein</topology>
    </subcellularLocation>
</comment>
<dbReference type="GO" id="GO:0015031">
    <property type="term" value="P:protein transport"/>
    <property type="evidence" value="ECO:0007669"/>
    <property type="project" value="UniProtKB-KW"/>
</dbReference>
<keyword evidence="3 8" id="KW-0812">Transmembrane</keyword>
<dbReference type="GO" id="GO:0035673">
    <property type="term" value="F:oligopeptide transmembrane transporter activity"/>
    <property type="evidence" value="ECO:0007669"/>
    <property type="project" value="InterPro"/>
</dbReference>
<keyword evidence="7 8" id="KW-0472">Membrane</keyword>
<proteinExistence type="predicted"/>
<gene>
    <name evidence="9" type="ORF">UJA718_LOCUS35637</name>
</gene>
<evidence type="ECO:0000256" key="3">
    <source>
        <dbReference type="ARBA" id="ARBA00022692"/>
    </source>
</evidence>
<evidence type="ECO:0000313" key="10">
    <source>
        <dbReference type="Proteomes" id="UP000663873"/>
    </source>
</evidence>
<sequence length="187" mass="21217">MKQFRLSLKDNHNDVHAMLMSRYQEAPEWWYTVLFVVAFALAIVVCHFGQLMPWYYLFLAVGIAFIFVLPTGVNVITEFVAGIVMPGDPLANVTFKTYGYITQYQALLLISDLKLGHYMKIPPRAMFATQLIGTIIAGIVNYLTAMYLMDNIKNICTPQNTRWTCPNANLFFSASIIWGAIGPIKMF</sequence>
<dbReference type="PANTHER" id="PTHR22601">
    <property type="entry name" value="ISP4 LIKE PROTEIN"/>
    <property type="match status" value="1"/>
</dbReference>
<dbReference type="EMBL" id="CAJOBP010033526">
    <property type="protein sequence ID" value="CAF4688732.1"/>
    <property type="molecule type" value="Genomic_DNA"/>
</dbReference>
<dbReference type="InterPro" id="IPR004648">
    <property type="entry name" value="Oligpept_transpt"/>
</dbReference>
<dbReference type="GO" id="GO:0016020">
    <property type="term" value="C:membrane"/>
    <property type="evidence" value="ECO:0007669"/>
    <property type="project" value="UniProtKB-SubCell"/>
</dbReference>
<evidence type="ECO:0000313" key="9">
    <source>
        <dbReference type="EMBL" id="CAF4688732.1"/>
    </source>
</evidence>
<keyword evidence="5" id="KW-0653">Protein transport</keyword>
<feature type="transmembrane region" description="Helical" evidence="8">
    <location>
        <begin position="127"/>
        <end position="148"/>
    </location>
</feature>
<evidence type="ECO:0000256" key="5">
    <source>
        <dbReference type="ARBA" id="ARBA00022927"/>
    </source>
</evidence>
<feature type="transmembrane region" description="Helical" evidence="8">
    <location>
        <begin position="55"/>
        <end position="77"/>
    </location>
</feature>
<evidence type="ECO:0000256" key="1">
    <source>
        <dbReference type="ARBA" id="ARBA00004141"/>
    </source>
</evidence>
<keyword evidence="2" id="KW-0813">Transport</keyword>
<feature type="non-terminal residue" evidence="9">
    <location>
        <position position="1"/>
    </location>
</feature>